<dbReference type="EMBL" id="LAZR01068509">
    <property type="protein sequence ID" value="KKK49501.1"/>
    <property type="molecule type" value="Genomic_DNA"/>
</dbReference>
<organism evidence="2">
    <name type="scientific">marine sediment metagenome</name>
    <dbReference type="NCBI Taxonomy" id="412755"/>
    <lineage>
        <taxon>unclassified sequences</taxon>
        <taxon>metagenomes</taxon>
        <taxon>ecological metagenomes</taxon>
    </lineage>
</organism>
<accession>A0A0F8YN49</accession>
<sequence>VRHRLEGDDSVNMEGCPCGPETYPAPDIDHGPVPL</sequence>
<name>A0A0F8YN49_9ZZZZ</name>
<reference evidence="2" key="1">
    <citation type="journal article" date="2015" name="Nature">
        <title>Complex archaea that bridge the gap between prokaryotes and eukaryotes.</title>
        <authorList>
            <person name="Spang A."/>
            <person name="Saw J.H."/>
            <person name="Jorgensen S.L."/>
            <person name="Zaremba-Niedzwiedzka K."/>
            <person name="Martijn J."/>
            <person name="Lind A.E."/>
            <person name="van Eijk R."/>
            <person name="Schleper C."/>
            <person name="Guy L."/>
            <person name="Ettema T.J."/>
        </authorList>
    </citation>
    <scope>NUCLEOTIDE SEQUENCE</scope>
</reference>
<feature type="region of interest" description="Disordered" evidence="1">
    <location>
        <begin position="1"/>
        <end position="35"/>
    </location>
</feature>
<feature type="non-terminal residue" evidence="2">
    <location>
        <position position="1"/>
    </location>
</feature>
<gene>
    <name evidence="2" type="ORF">LCGC14_3134430</name>
</gene>
<proteinExistence type="predicted"/>
<comment type="caution">
    <text evidence="2">The sequence shown here is derived from an EMBL/GenBank/DDBJ whole genome shotgun (WGS) entry which is preliminary data.</text>
</comment>
<dbReference type="AlphaFoldDB" id="A0A0F8YN49"/>
<protein>
    <submittedName>
        <fullName evidence="2">Uncharacterized protein</fullName>
    </submittedName>
</protein>
<evidence type="ECO:0000313" key="2">
    <source>
        <dbReference type="EMBL" id="KKK49501.1"/>
    </source>
</evidence>
<evidence type="ECO:0000256" key="1">
    <source>
        <dbReference type="SAM" id="MobiDB-lite"/>
    </source>
</evidence>